<name>A0AA35Q1Z3_9HYPO</name>
<keyword evidence="2" id="KW-1185">Reference proteome</keyword>
<proteinExistence type="predicted"/>
<accession>A0AA35Q1Z3</accession>
<dbReference type="AlphaFoldDB" id="A0AA35Q1Z3"/>
<gene>
    <name evidence="1" type="ORF">CCHLO57077_00009876</name>
</gene>
<dbReference type="EMBL" id="CABFNP030000789">
    <property type="protein sequence ID" value="CAI6086854.1"/>
    <property type="molecule type" value="Genomic_DNA"/>
</dbReference>
<sequence length="114" mass="13315">MGDSIDFSTYCHYNIIPKTLIDSERLDEVIRNFQLQLVDVRRVDKGELVAGFMKHNICTNDLIFKDPYDYHFTISPVPFNMVTSPTKNTPHGHYHYSRPAIFLADNKSDKKHRN</sequence>
<comment type="caution">
    <text evidence="1">The sequence shown here is derived from an EMBL/GenBank/DDBJ whole genome shotgun (WGS) entry which is preliminary data.</text>
</comment>
<reference evidence="1" key="1">
    <citation type="submission" date="2023-01" db="EMBL/GenBank/DDBJ databases">
        <authorList>
            <person name="Piombo E."/>
        </authorList>
    </citation>
    <scope>NUCLEOTIDE SEQUENCE</scope>
</reference>
<evidence type="ECO:0000313" key="1">
    <source>
        <dbReference type="EMBL" id="CAI6086854.1"/>
    </source>
</evidence>
<evidence type="ECO:0000313" key="2">
    <source>
        <dbReference type="Proteomes" id="UP001160390"/>
    </source>
</evidence>
<dbReference type="Proteomes" id="UP001160390">
    <property type="component" value="Unassembled WGS sequence"/>
</dbReference>
<protein>
    <submittedName>
        <fullName evidence="1">Uncharacterized protein</fullName>
    </submittedName>
</protein>
<organism evidence="1 2">
    <name type="scientific">Clonostachys chloroleuca</name>
    <dbReference type="NCBI Taxonomy" id="1926264"/>
    <lineage>
        <taxon>Eukaryota</taxon>
        <taxon>Fungi</taxon>
        <taxon>Dikarya</taxon>
        <taxon>Ascomycota</taxon>
        <taxon>Pezizomycotina</taxon>
        <taxon>Sordariomycetes</taxon>
        <taxon>Hypocreomycetidae</taxon>
        <taxon>Hypocreales</taxon>
        <taxon>Bionectriaceae</taxon>
        <taxon>Clonostachys</taxon>
    </lineage>
</organism>